<dbReference type="SMART" id="SM00256">
    <property type="entry name" value="FBOX"/>
    <property type="match status" value="1"/>
</dbReference>
<dbReference type="EMBL" id="CACTIH010003772">
    <property type="protein sequence ID" value="CAA2984595.1"/>
    <property type="molecule type" value="Genomic_DNA"/>
</dbReference>
<dbReference type="Proteomes" id="UP000594638">
    <property type="component" value="Unassembled WGS sequence"/>
</dbReference>
<comment type="caution">
    <text evidence="2">The sequence shown here is derived from an EMBL/GenBank/DDBJ whole genome shotgun (WGS) entry which is preliminary data.</text>
</comment>
<feature type="domain" description="F-box" evidence="1">
    <location>
        <begin position="4"/>
        <end position="50"/>
    </location>
</feature>
<dbReference type="Gene3D" id="3.80.10.10">
    <property type="entry name" value="Ribonuclease Inhibitor"/>
    <property type="match status" value="1"/>
</dbReference>
<dbReference type="PROSITE" id="PS50181">
    <property type="entry name" value="FBOX"/>
    <property type="match status" value="1"/>
</dbReference>
<dbReference type="Pfam" id="PF00646">
    <property type="entry name" value="F-box"/>
    <property type="match status" value="1"/>
</dbReference>
<evidence type="ECO:0000259" key="1">
    <source>
        <dbReference type="PROSITE" id="PS50181"/>
    </source>
</evidence>
<gene>
    <name evidence="2" type="ORF">OLEA9_A094583</name>
</gene>
<dbReference type="AlphaFoldDB" id="A0A8S0RWM5"/>
<protein>
    <submittedName>
        <fullName evidence="2">Protein ARABIDILLO 1</fullName>
    </submittedName>
</protein>
<evidence type="ECO:0000313" key="2">
    <source>
        <dbReference type="EMBL" id="CAA2984595.1"/>
    </source>
</evidence>
<dbReference type="PANTHER" id="PTHR46976">
    <property type="entry name" value="PROTEIN ARABIDILLO 1"/>
    <property type="match status" value="1"/>
</dbReference>
<dbReference type="Gramene" id="OE9A094583T1">
    <property type="protein sequence ID" value="OE9A094583C1"/>
    <property type="gene ID" value="OE9A094583"/>
</dbReference>
<evidence type="ECO:0000313" key="3">
    <source>
        <dbReference type="Proteomes" id="UP000594638"/>
    </source>
</evidence>
<dbReference type="OrthoDB" id="1734294at2759"/>
<dbReference type="InterPro" id="IPR006553">
    <property type="entry name" value="Leu-rich_rpt_Cys-con_subtyp"/>
</dbReference>
<proteinExistence type="predicted"/>
<dbReference type="SUPFAM" id="SSF81383">
    <property type="entry name" value="F-box domain"/>
    <property type="match status" value="1"/>
</dbReference>
<accession>A0A8S0RWM5</accession>
<dbReference type="InterPro" id="IPR036047">
    <property type="entry name" value="F-box-like_dom_sf"/>
</dbReference>
<dbReference type="InterPro" id="IPR032675">
    <property type="entry name" value="LRR_dom_sf"/>
</dbReference>
<name>A0A8S0RWM5_OLEEU</name>
<reference evidence="2 3" key="1">
    <citation type="submission" date="2019-12" db="EMBL/GenBank/DDBJ databases">
        <authorList>
            <person name="Alioto T."/>
            <person name="Alioto T."/>
            <person name="Gomez Garrido J."/>
        </authorList>
    </citation>
    <scope>NUCLEOTIDE SEQUENCE [LARGE SCALE GENOMIC DNA]</scope>
</reference>
<dbReference type="SMART" id="SM00367">
    <property type="entry name" value="LRR_CC"/>
    <property type="match status" value="3"/>
</dbReference>
<sequence length="226" mass="25344">MKDMLDWTRLPDDTVIQLLSCLNYRDRASLSSTCRTWRILVKSQCLWQALDLRPHKCDASVAASLASRCAYLQKLRFRGPEAADAIINLQAWSLRQISVDGCWKISDASLSVLAAQHEALECLQLELYLCERISSDALKAIAICCPRLQKLRLTGMREIDADAINALAKYCPNLMDIGFIDCRKVDEIAMGNVVSVRFLSVARTCNIKYGITALEKAASLDRLRCL</sequence>
<dbReference type="InterPro" id="IPR001810">
    <property type="entry name" value="F-box_dom"/>
</dbReference>
<organism evidence="2 3">
    <name type="scientific">Olea europaea subsp. europaea</name>
    <dbReference type="NCBI Taxonomy" id="158383"/>
    <lineage>
        <taxon>Eukaryota</taxon>
        <taxon>Viridiplantae</taxon>
        <taxon>Streptophyta</taxon>
        <taxon>Embryophyta</taxon>
        <taxon>Tracheophyta</taxon>
        <taxon>Spermatophyta</taxon>
        <taxon>Magnoliopsida</taxon>
        <taxon>eudicotyledons</taxon>
        <taxon>Gunneridae</taxon>
        <taxon>Pentapetalae</taxon>
        <taxon>asterids</taxon>
        <taxon>lamiids</taxon>
        <taxon>Lamiales</taxon>
        <taxon>Oleaceae</taxon>
        <taxon>Oleeae</taxon>
        <taxon>Olea</taxon>
    </lineage>
</organism>
<dbReference type="SUPFAM" id="SSF52047">
    <property type="entry name" value="RNI-like"/>
    <property type="match status" value="1"/>
</dbReference>
<keyword evidence="3" id="KW-1185">Reference proteome</keyword>
<dbReference type="PANTHER" id="PTHR46976:SF1">
    <property type="entry name" value="PROTEIN ARABIDILLO 1"/>
    <property type="match status" value="1"/>
</dbReference>